<feature type="compositionally biased region" description="Low complexity" evidence="1">
    <location>
        <begin position="171"/>
        <end position="185"/>
    </location>
</feature>
<feature type="chain" id="PRO_5002173775" evidence="2">
    <location>
        <begin position="24"/>
        <end position="462"/>
    </location>
</feature>
<accession>A0A0C2WT20</accession>
<evidence type="ECO:0000256" key="1">
    <source>
        <dbReference type="SAM" id="MobiDB-lite"/>
    </source>
</evidence>
<dbReference type="InParanoid" id="A0A0C2WT20"/>
<feature type="compositionally biased region" description="Polar residues" evidence="1">
    <location>
        <begin position="277"/>
        <end position="286"/>
    </location>
</feature>
<gene>
    <name evidence="3" type="ORF">M378DRAFT_180656</name>
</gene>
<feature type="compositionally biased region" description="Acidic residues" evidence="1">
    <location>
        <begin position="195"/>
        <end position="209"/>
    </location>
</feature>
<evidence type="ECO:0000313" key="3">
    <source>
        <dbReference type="EMBL" id="KIL59891.1"/>
    </source>
</evidence>
<reference evidence="3 4" key="1">
    <citation type="submission" date="2014-04" db="EMBL/GenBank/DDBJ databases">
        <title>Evolutionary Origins and Diversification of the Mycorrhizal Mutualists.</title>
        <authorList>
            <consortium name="DOE Joint Genome Institute"/>
            <consortium name="Mycorrhizal Genomics Consortium"/>
            <person name="Kohler A."/>
            <person name="Kuo A."/>
            <person name="Nagy L.G."/>
            <person name="Floudas D."/>
            <person name="Copeland A."/>
            <person name="Barry K.W."/>
            <person name="Cichocki N."/>
            <person name="Veneault-Fourrey C."/>
            <person name="LaButti K."/>
            <person name="Lindquist E.A."/>
            <person name="Lipzen A."/>
            <person name="Lundell T."/>
            <person name="Morin E."/>
            <person name="Murat C."/>
            <person name="Riley R."/>
            <person name="Ohm R."/>
            <person name="Sun H."/>
            <person name="Tunlid A."/>
            <person name="Henrissat B."/>
            <person name="Grigoriev I.V."/>
            <person name="Hibbett D.S."/>
            <person name="Martin F."/>
        </authorList>
    </citation>
    <scope>NUCLEOTIDE SEQUENCE [LARGE SCALE GENOMIC DNA]</scope>
    <source>
        <strain evidence="3 4">Koide BX008</strain>
    </source>
</reference>
<dbReference type="EMBL" id="KN818308">
    <property type="protein sequence ID" value="KIL59891.1"/>
    <property type="molecule type" value="Genomic_DNA"/>
</dbReference>
<feature type="compositionally biased region" description="Polar residues" evidence="1">
    <location>
        <begin position="124"/>
        <end position="133"/>
    </location>
</feature>
<feature type="compositionally biased region" description="Low complexity" evidence="1">
    <location>
        <begin position="217"/>
        <end position="241"/>
    </location>
</feature>
<name>A0A0C2WT20_AMAMK</name>
<proteinExistence type="predicted"/>
<sequence>MVASKTSFVIAAVALGAATSVYAAPVQYNGGADLAARGFEDEYFQLAARFFDDEFEARDFDDELEARDFDEEFEARDFNEEEYLFARDYPAPHSSTGSTSPSPSHSTSSSGSPGPKAFQAKVSPGSSGTGSKASTDHEHKCHHHHNGSPSRFATPQQKSGSPTGSDNHKLTSGSTGSTKDGTTSSAQKSLKQRDFDEEFEARDFDEEEYLFARDYPAPHSSTGSPSASPSHSASSSGSPGPKAFPAKVFAGNSGTGSKASTDHEHKCHHHHKDSPSRFATPQQKSGGPTGSDNHKLTSGSTGSTKDASAQKPLKQRDFDEAEYFFARDYPAPHSSTGSPSSSPSHSTPSSGSPGPKAFPAKVFAGNSGTGSKASTDHEHKCHHHHNGSPSRFATPGSTDHPTGSTKKTNNNDNKDGTTSSAQKSLKQRDFDEEDAVLLARSLGLDDDYFLEARSFDDDMYEY</sequence>
<organism evidence="3 4">
    <name type="scientific">Amanita muscaria (strain Koide BX008)</name>
    <dbReference type="NCBI Taxonomy" id="946122"/>
    <lineage>
        <taxon>Eukaryota</taxon>
        <taxon>Fungi</taxon>
        <taxon>Dikarya</taxon>
        <taxon>Basidiomycota</taxon>
        <taxon>Agaricomycotina</taxon>
        <taxon>Agaricomycetes</taxon>
        <taxon>Agaricomycetidae</taxon>
        <taxon>Agaricales</taxon>
        <taxon>Pluteineae</taxon>
        <taxon>Amanitaceae</taxon>
        <taxon>Amanita</taxon>
    </lineage>
</organism>
<feature type="compositionally biased region" description="Polar residues" evidence="1">
    <location>
        <begin position="147"/>
        <end position="165"/>
    </location>
</feature>
<dbReference type="AlphaFoldDB" id="A0A0C2WT20"/>
<protein>
    <submittedName>
        <fullName evidence="3">Uncharacterized protein</fullName>
    </submittedName>
</protein>
<feature type="compositionally biased region" description="Polar residues" evidence="1">
    <location>
        <begin position="387"/>
        <end position="401"/>
    </location>
</feature>
<feature type="compositionally biased region" description="Low complexity" evidence="1">
    <location>
        <begin position="332"/>
        <end position="355"/>
    </location>
</feature>
<feature type="region of interest" description="Disordered" evidence="1">
    <location>
        <begin position="89"/>
        <end position="430"/>
    </location>
</feature>
<feature type="compositionally biased region" description="Polar residues" evidence="1">
    <location>
        <begin position="296"/>
        <end position="307"/>
    </location>
</feature>
<evidence type="ECO:0000313" key="4">
    <source>
        <dbReference type="Proteomes" id="UP000054549"/>
    </source>
</evidence>
<keyword evidence="2" id="KW-0732">Signal</keyword>
<keyword evidence="4" id="KW-1185">Reference proteome</keyword>
<feature type="compositionally biased region" description="Low complexity" evidence="1">
    <location>
        <begin position="92"/>
        <end position="115"/>
    </location>
</feature>
<feature type="compositionally biased region" description="Low complexity" evidence="1">
    <location>
        <begin position="402"/>
        <end position="420"/>
    </location>
</feature>
<dbReference type="Proteomes" id="UP000054549">
    <property type="component" value="Unassembled WGS sequence"/>
</dbReference>
<evidence type="ECO:0000256" key="2">
    <source>
        <dbReference type="SAM" id="SignalP"/>
    </source>
</evidence>
<dbReference type="HOGENOM" id="CLU_591794_0_0_1"/>
<feature type="signal peptide" evidence="2">
    <location>
        <begin position="1"/>
        <end position="23"/>
    </location>
</feature>